<evidence type="ECO:0000313" key="4">
    <source>
        <dbReference type="Proteomes" id="UP000177626"/>
    </source>
</evidence>
<comment type="caution">
    <text evidence="3">The sequence shown here is derived from an EMBL/GenBank/DDBJ whole genome shotgun (WGS) entry which is preliminary data.</text>
</comment>
<feature type="domain" description="DUF2061" evidence="2">
    <location>
        <begin position="10"/>
        <end position="61"/>
    </location>
</feature>
<gene>
    <name evidence="3" type="ORF">A2406_02675</name>
</gene>
<reference evidence="3 4" key="1">
    <citation type="journal article" date="2016" name="Nat. Commun.">
        <title>Thousands of microbial genomes shed light on interconnected biogeochemical processes in an aquifer system.</title>
        <authorList>
            <person name="Anantharaman K."/>
            <person name="Brown C.T."/>
            <person name="Hug L.A."/>
            <person name="Sharon I."/>
            <person name="Castelle C.J."/>
            <person name="Probst A.J."/>
            <person name="Thomas B.C."/>
            <person name="Singh A."/>
            <person name="Wilkins M.J."/>
            <person name="Karaoz U."/>
            <person name="Brodie E.L."/>
            <person name="Williams K.H."/>
            <person name="Hubbard S.S."/>
            <person name="Banfield J.F."/>
        </authorList>
    </citation>
    <scope>NUCLEOTIDE SEQUENCE [LARGE SCALE GENOMIC DNA]</scope>
</reference>
<protein>
    <recommendedName>
        <fullName evidence="2">DUF2061 domain-containing protein</fullName>
    </recommendedName>
</protein>
<dbReference type="Proteomes" id="UP000177626">
    <property type="component" value="Unassembled WGS sequence"/>
</dbReference>
<dbReference type="AlphaFoldDB" id="A0A1G2BZW3"/>
<proteinExistence type="predicted"/>
<sequence>MFHEHPSRSILKSTTWFILAFTITFLTLGILNKNWTTSFIEAVALQALKAIIYYLHERVWNKSDYGQKLRKPVIVMK</sequence>
<keyword evidence="1" id="KW-0472">Membrane</keyword>
<evidence type="ECO:0000256" key="1">
    <source>
        <dbReference type="SAM" id="Phobius"/>
    </source>
</evidence>
<accession>A0A1G2BZW3</accession>
<dbReference type="InterPro" id="IPR018638">
    <property type="entry name" value="DUF2061_membrane"/>
</dbReference>
<evidence type="ECO:0000259" key="2">
    <source>
        <dbReference type="Pfam" id="PF09834"/>
    </source>
</evidence>
<name>A0A1G2BZW3_9BACT</name>
<dbReference type="Pfam" id="PF09834">
    <property type="entry name" value="DUF2061"/>
    <property type="match status" value="1"/>
</dbReference>
<keyword evidence="1" id="KW-1133">Transmembrane helix</keyword>
<dbReference type="EMBL" id="MHKQ01000005">
    <property type="protein sequence ID" value="OGY94703.1"/>
    <property type="molecule type" value="Genomic_DNA"/>
</dbReference>
<feature type="transmembrane region" description="Helical" evidence="1">
    <location>
        <begin position="12"/>
        <end position="31"/>
    </location>
</feature>
<keyword evidence="1" id="KW-0812">Transmembrane</keyword>
<evidence type="ECO:0000313" key="3">
    <source>
        <dbReference type="EMBL" id="OGY94703.1"/>
    </source>
</evidence>
<organism evidence="3 4">
    <name type="scientific">Candidatus Komeilibacteria bacterium RIFOXYC1_FULL_37_11</name>
    <dbReference type="NCBI Taxonomy" id="1798555"/>
    <lineage>
        <taxon>Bacteria</taxon>
        <taxon>Candidatus Komeiliibacteriota</taxon>
    </lineage>
</organism>